<dbReference type="InterPro" id="IPR001387">
    <property type="entry name" value="Cro/C1-type_HTH"/>
</dbReference>
<dbReference type="InterPro" id="IPR010982">
    <property type="entry name" value="Lambda_DNA-bd_dom_sf"/>
</dbReference>
<comment type="caution">
    <text evidence="3">The sequence shown here is derived from an EMBL/GenBank/DDBJ whole genome shotgun (WGS) entry which is preliminary data.</text>
</comment>
<organism evidence="3 4">
    <name type="scientific">Oryzomonas japonica</name>
    <dbReference type="NCBI Taxonomy" id="2603858"/>
    <lineage>
        <taxon>Bacteria</taxon>
        <taxon>Pseudomonadati</taxon>
        <taxon>Thermodesulfobacteriota</taxon>
        <taxon>Desulfuromonadia</taxon>
        <taxon>Geobacterales</taxon>
        <taxon>Geobacteraceae</taxon>
        <taxon>Oryzomonas</taxon>
    </lineage>
</organism>
<name>A0A7J4ZNJ2_9BACT</name>
<dbReference type="SUPFAM" id="SSF47413">
    <property type="entry name" value="lambda repressor-like DNA-binding domains"/>
    <property type="match status" value="1"/>
</dbReference>
<gene>
    <name evidence="3" type="ORF">F6V25_12660</name>
</gene>
<dbReference type="PANTHER" id="PTHR46558">
    <property type="entry name" value="TRACRIPTIONAL REGULATORY PROTEIN-RELATED-RELATED"/>
    <property type="match status" value="1"/>
</dbReference>
<evidence type="ECO:0000313" key="3">
    <source>
        <dbReference type="EMBL" id="KAB0664388.1"/>
    </source>
</evidence>
<dbReference type="Pfam" id="PF01381">
    <property type="entry name" value="HTH_3"/>
    <property type="match status" value="1"/>
</dbReference>
<feature type="domain" description="HTH cro/C1-type" evidence="2">
    <location>
        <begin position="12"/>
        <end position="66"/>
    </location>
</feature>
<proteinExistence type="predicted"/>
<accession>A0A7J4ZNJ2</accession>
<dbReference type="PROSITE" id="PS50943">
    <property type="entry name" value="HTH_CROC1"/>
    <property type="match status" value="1"/>
</dbReference>
<evidence type="ECO:0000313" key="4">
    <source>
        <dbReference type="Proteomes" id="UP000420562"/>
    </source>
</evidence>
<protein>
    <submittedName>
        <fullName evidence="3">Helix-turn-helix transcriptional regulator</fullName>
    </submittedName>
</protein>
<dbReference type="GO" id="GO:0003677">
    <property type="term" value="F:DNA binding"/>
    <property type="evidence" value="ECO:0007669"/>
    <property type="project" value="UniProtKB-KW"/>
</dbReference>
<evidence type="ECO:0000256" key="1">
    <source>
        <dbReference type="ARBA" id="ARBA00023125"/>
    </source>
</evidence>
<dbReference type="Gene3D" id="1.10.260.40">
    <property type="entry name" value="lambda repressor-like DNA-binding domains"/>
    <property type="match status" value="1"/>
</dbReference>
<dbReference type="SMART" id="SM00530">
    <property type="entry name" value="HTH_XRE"/>
    <property type="match status" value="1"/>
</dbReference>
<dbReference type="AlphaFoldDB" id="A0A7J4ZNJ2"/>
<keyword evidence="4" id="KW-1185">Reference proteome</keyword>
<dbReference type="CDD" id="cd00093">
    <property type="entry name" value="HTH_XRE"/>
    <property type="match status" value="1"/>
</dbReference>
<reference evidence="3 4" key="1">
    <citation type="submission" date="2019-09" db="EMBL/GenBank/DDBJ databases">
        <title>Geobacter sp. Red96, a novel strain isolated from paddy soil.</title>
        <authorList>
            <person name="Xu Z."/>
            <person name="Masuda Y."/>
            <person name="Itoh H."/>
            <person name="Senoo K."/>
        </authorList>
    </citation>
    <scope>NUCLEOTIDE SEQUENCE [LARGE SCALE GENOMIC DNA]</scope>
    <source>
        <strain evidence="3 4">Red96</strain>
    </source>
</reference>
<sequence>MKSTKELLGARIKELRKSCGFSQERLAEMVGVEPKHISRIEVGSSYPSLNRVELIAKALGRPMKDLFDFIHLESPDIRAANMENMIKEMKEEHQRLIYRIVGAFRE</sequence>
<keyword evidence="1" id="KW-0238">DNA-binding</keyword>
<dbReference type="EMBL" id="VZQZ01000008">
    <property type="protein sequence ID" value="KAB0664388.1"/>
    <property type="molecule type" value="Genomic_DNA"/>
</dbReference>
<dbReference type="RefSeq" id="WP_151128920.1">
    <property type="nucleotide sequence ID" value="NZ_VZQZ01000008.1"/>
</dbReference>
<evidence type="ECO:0000259" key="2">
    <source>
        <dbReference type="PROSITE" id="PS50943"/>
    </source>
</evidence>
<dbReference type="Proteomes" id="UP000420562">
    <property type="component" value="Unassembled WGS sequence"/>
</dbReference>
<dbReference type="PANTHER" id="PTHR46558:SF4">
    <property type="entry name" value="DNA-BIDING PHAGE PROTEIN"/>
    <property type="match status" value="1"/>
</dbReference>